<dbReference type="InterPro" id="IPR037679">
    <property type="entry name" value="Apc5"/>
</dbReference>
<evidence type="ECO:0000256" key="3">
    <source>
        <dbReference type="ARBA" id="ARBA00022618"/>
    </source>
</evidence>
<dbReference type="GO" id="GO:0045842">
    <property type="term" value="P:positive regulation of mitotic metaphase/anaphase transition"/>
    <property type="evidence" value="ECO:0007669"/>
    <property type="project" value="TreeGrafter"/>
</dbReference>
<comment type="caution">
    <text evidence="12">The sequence shown here is derived from an EMBL/GenBank/DDBJ whole genome shotgun (WGS) entry which is preliminary data.</text>
</comment>
<feature type="region of interest" description="Disordered" evidence="9">
    <location>
        <begin position="30"/>
        <end position="55"/>
    </location>
</feature>
<evidence type="ECO:0000259" key="11">
    <source>
        <dbReference type="Pfam" id="PF12862"/>
    </source>
</evidence>
<evidence type="ECO:0000313" key="12">
    <source>
        <dbReference type="EMBL" id="CAK7928682.1"/>
    </source>
</evidence>
<dbReference type="AlphaFoldDB" id="A0AAV1U4M2"/>
<evidence type="ECO:0000256" key="10">
    <source>
        <dbReference type="SAM" id="SignalP"/>
    </source>
</evidence>
<feature type="signal peptide" evidence="10">
    <location>
        <begin position="1"/>
        <end position="23"/>
    </location>
</feature>
<dbReference type="PANTHER" id="PTHR12830:SF9">
    <property type="entry name" value="ANAPHASE-PROMOTING COMPLEX SUBUNIT 5"/>
    <property type="match status" value="1"/>
</dbReference>
<evidence type="ECO:0000256" key="8">
    <source>
        <dbReference type="ARBA" id="ARBA00045696"/>
    </source>
</evidence>
<feature type="domain" description="Anaphase-promoting complex subunit 5" evidence="11">
    <location>
        <begin position="348"/>
        <end position="461"/>
    </location>
</feature>
<evidence type="ECO:0000256" key="9">
    <source>
        <dbReference type="SAM" id="MobiDB-lite"/>
    </source>
</evidence>
<dbReference type="Pfam" id="PF12862">
    <property type="entry name" value="ANAPC5"/>
    <property type="match status" value="1"/>
</dbReference>
<evidence type="ECO:0000256" key="4">
    <source>
        <dbReference type="ARBA" id="ARBA00022776"/>
    </source>
</evidence>
<dbReference type="InterPro" id="IPR011990">
    <property type="entry name" value="TPR-like_helical_dom_sf"/>
</dbReference>
<dbReference type="GO" id="GO:0070979">
    <property type="term" value="P:protein K11-linked ubiquitination"/>
    <property type="evidence" value="ECO:0007669"/>
    <property type="project" value="TreeGrafter"/>
</dbReference>
<protein>
    <recommendedName>
        <fullName evidence="2">Anaphase-promoting complex subunit 5</fullName>
    </recommendedName>
    <alternativeName>
        <fullName evidence="7">Cyclosome subunit 5</fullName>
    </alternativeName>
</protein>
<sequence length="989" mass="109462">MSKWNANSYILSVCLLICEYVRQQQQDVKRTGSGDDSVASLVDASPVQTPDPAPVVSRQSLNALARFLTLEIQHPKIMTNKRFTALHKLLRRLEINLDNTKDFEQLSWQVVSILTTIESPDDVWNTVEQISECVAPLQISQEDGDEDMDVDSASSTLVRTSLFGVFVRGFLLALNRLLFDGLSRLFDDVQQYLEEFRAELQTEKKVAKEEDEEDIALELIGSPASQHLWKESNMADDGLLLSPIQLASATTPSINMRQSTMKTRVSMNLDSHVLSEKSLEKKAVRVENDPSVWSTDQLHYVLSDMVREMEGGRSLQRHGLQQEDDLLTTDQRRLPLETMNGSNPNVLFVRYLSFLRDRDYQGALDSLHHYHDVLSPRQGPCLSDNNGGDGTTFAPAGGARLHYRGSGIQYAALNLAGLQIVFDHHAAAAESIQEAIRVAQHHGDHICVAFALAWMIRIKQRAGTSKGEVLQLVGSCLDRAKELRLPTLHILATLAEVESDLMRCGSASRPEIVGSASQFVPHIFAAHAPSPRPLHIWSRLRKTLQSIATVATPPTSLLPKNGPRAINALQMPNGTGSHFRDQRSGNGMCWVKSAEAVLDTVWNLSGKVTLVTATGWGMFGHRSLEKVFSRMHSLYYGDSAGTDVIALLVSKMAISDLAHTEKGVIVYVRALEFLMSVAADENGGGDKRHLLKNATYQRALHHLLFLWALDRSEFARADVHLSAMLALSPPGKDFPAYLEATMFQANLLTALGDYTRSLELLESLEVTCSEQGIAYLYAQVLMAISRTRVRAAAPHAPFAPLNVLLKSIDVCRSHHFDLLLAEAHVIMAEMYIAMGKLQDAYSLMNDQMPLVMENGSVSLRGECLLVLAKTMVASIKQSEKCADALDSAANEAIETLTASSELFSQVQNVRRLKEVCYMQSLVYHHMALQAKRRGSDATAFCTSRESAAAAFLKFSSQLDRAAVFTIEPFFDLQSVATIRQVVAHRSAEL</sequence>
<dbReference type="PANTHER" id="PTHR12830">
    <property type="entry name" value="ANAPHASE-PROMOTING COMPLEX SUBUNIT 5"/>
    <property type="match status" value="1"/>
</dbReference>
<keyword evidence="4" id="KW-0498">Mitosis</keyword>
<organism evidence="12 13">
    <name type="scientific">Peronospora matthiolae</name>
    <dbReference type="NCBI Taxonomy" id="2874970"/>
    <lineage>
        <taxon>Eukaryota</taxon>
        <taxon>Sar</taxon>
        <taxon>Stramenopiles</taxon>
        <taxon>Oomycota</taxon>
        <taxon>Peronosporomycetes</taxon>
        <taxon>Peronosporales</taxon>
        <taxon>Peronosporaceae</taxon>
        <taxon>Peronospora</taxon>
    </lineage>
</organism>
<comment type="function">
    <text evidence="8">Component of the anaphase promoting complex/cyclosome (APC/C), a cell cycle-regulated E3 ubiquitin ligase that controls progression through mitosis and the G1 phase of the cell cycle. The APC/C complex acts by mediating ubiquitination and subsequent degradation of target proteins: it mainly mediates the formation of 'Lys-11'-linked polyubiquitin chains and, to a lower extent, the formation of 'Lys-48'- and 'Lys-63'-linked polyubiquitin chains. The APC/C complex catalyzes assembly of branched 'Lys-11'-/'Lys-48'-linked branched ubiquitin chains on target proteins.</text>
</comment>
<keyword evidence="6" id="KW-0131">Cell cycle</keyword>
<feature type="chain" id="PRO_5043505801" description="Anaphase-promoting complex subunit 5" evidence="10">
    <location>
        <begin position="24"/>
        <end position="989"/>
    </location>
</feature>
<reference evidence="12" key="1">
    <citation type="submission" date="2024-01" db="EMBL/GenBank/DDBJ databases">
        <authorList>
            <person name="Webb A."/>
        </authorList>
    </citation>
    <scope>NUCLEOTIDE SEQUENCE</scope>
    <source>
        <strain evidence="12">Pm1</strain>
    </source>
</reference>
<comment type="similarity">
    <text evidence="1">Belongs to the APC5 family.</text>
</comment>
<evidence type="ECO:0000256" key="1">
    <source>
        <dbReference type="ARBA" id="ARBA00007450"/>
    </source>
</evidence>
<keyword evidence="5" id="KW-0833">Ubl conjugation pathway</keyword>
<dbReference type="GO" id="GO:0051301">
    <property type="term" value="P:cell division"/>
    <property type="evidence" value="ECO:0007669"/>
    <property type="project" value="UniProtKB-KW"/>
</dbReference>
<dbReference type="GO" id="GO:0031145">
    <property type="term" value="P:anaphase-promoting complex-dependent catabolic process"/>
    <property type="evidence" value="ECO:0007669"/>
    <property type="project" value="TreeGrafter"/>
</dbReference>
<name>A0AAV1U4M2_9STRA</name>
<dbReference type="SUPFAM" id="SSF48452">
    <property type="entry name" value="TPR-like"/>
    <property type="match status" value="1"/>
</dbReference>
<dbReference type="InterPro" id="IPR026000">
    <property type="entry name" value="Apc5_dom"/>
</dbReference>
<dbReference type="EMBL" id="CAKLBY020000130">
    <property type="protein sequence ID" value="CAK7928682.1"/>
    <property type="molecule type" value="Genomic_DNA"/>
</dbReference>
<proteinExistence type="inferred from homology"/>
<evidence type="ECO:0000256" key="2">
    <source>
        <dbReference type="ARBA" id="ARBA00016066"/>
    </source>
</evidence>
<keyword evidence="3" id="KW-0132">Cell division</keyword>
<evidence type="ECO:0000256" key="5">
    <source>
        <dbReference type="ARBA" id="ARBA00022786"/>
    </source>
</evidence>
<gene>
    <name evidence="12" type="ORF">PM001_LOCUS13832</name>
</gene>
<evidence type="ECO:0000256" key="6">
    <source>
        <dbReference type="ARBA" id="ARBA00023306"/>
    </source>
</evidence>
<dbReference type="Proteomes" id="UP001162060">
    <property type="component" value="Unassembled WGS sequence"/>
</dbReference>
<accession>A0AAV1U4M2</accession>
<keyword evidence="10" id="KW-0732">Signal</keyword>
<evidence type="ECO:0000313" key="13">
    <source>
        <dbReference type="Proteomes" id="UP001162060"/>
    </source>
</evidence>
<dbReference type="GO" id="GO:0005680">
    <property type="term" value="C:anaphase-promoting complex"/>
    <property type="evidence" value="ECO:0007669"/>
    <property type="project" value="InterPro"/>
</dbReference>
<evidence type="ECO:0000256" key="7">
    <source>
        <dbReference type="ARBA" id="ARBA00031069"/>
    </source>
</evidence>